<gene>
    <name evidence="1" type="ORF">WN71_031465</name>
</gene>
<protein>
    <submittedName>
        <fullName evidence="1">AAA family ATPase</fullName>
    </submittedName>
</protein>
<accession>A0A1J4NNP1</accession>
<dbReference type="AlphaFoldDB" id="A0A1J4NNP1"/>
<dbReference type="OrthoDB" id="3199600at2"/>
<proteinExistence type="predicted"/>
<dbReference type="RefSeq" id="WP_046583853.1">
    <property type="nucleotide sequence ID" value="NZ_LAVA02000090.1"/>
</dbReference>
<dbReference type="EMBL" id="LAVA02000090">
    <property type="protein sequence ID" value="OIJ63923.1"/>
    <property type="molecule type" value="Genomic_DNA"/>
</dbReference>
<organism evidence="1 2">
    <name type="scientific">Streptomyces mangrovisoli</name>
    <dbReference type="NCBI Taxonomy" id="1428628"/>
    <lineage>
        <taxon>Bacteria</taxon>
        <taxon>Bacillati</taxon>
        <taxon>Actinomycetota</taxon>
        <taxon>Actinomycetes</taxon>
        <taxon>Kitasatosporales</taxon>
        <taxon>Streptomycetaceae</taxon>
        <taxon>Streptomyces</taxon>
    </lineage>
</organism>
<dbReference type="PANTHER" id="PTHR37816:SF1">
    <property type="entry name" value="TOXIN"/>
    <property type="match status" value="1"/>
</dbReference>
<dbReference type="SUPFAM" id="SSF52540">
    <property type="entry name" value="P-loop containing nucleoside triphosphate hydrolases"/>
    <property type="match status" value="1"/>
</dbReference>
<comment type="caution">
    <text evidence="1">The sequence shown here is derived from an EMBL/GenBank/DDBJ whole genome shotgun (WGS) entry which is preliminary data.</text>
</comment>
<dbReference type="Proteomes" id="UP000034196">
    <property type="component" value="Unassembled WGS sequence"/>
</dbReference>
<reference evidence="1" key="1">
    <citation type="submission" date="2016-10" db="EMBL/GenBank/DDBJ databases">
        <title>Genome sequence of Streptomyces mangrovisoli MUSC 149.</title>
        <authorList>
            <person name="Lee L.-H."/>
            <person name="Ser H.-L."/>
        </authorList>
    </citation>
    <scope>NUCLEOTIDE SEQUENCE [LARGE SCALE GENOMIC DNA]</scope>
    <source>
        <strain evidence="1">MUSC 149</strain>
    </source>
</reference>
<name>A0A1J4NNP1_9ACTN</name>
<dbReference type="PANTHER" id="PTHR37816">
    <property type="entry name" value="YALI0E33011P"/>
    <property type="match status" value="1"/>
</dbReference>
<dbReference type="STRING" id="1428628.WN71_031465"/>
<dbReference type="InterPro" id="IPR052922">
    <property type="entry name" value="Cytidylate_Kinase-2"/>
</dbReference>
<sequence length="197" mass="22365">MPLLGPNDPLPDLPRRVLVAGTSGSGKTTLAARVGAELGVPHVEIDALYHGPDWTPRPTFETDVHRFSAEQGWVTEWQYGLVRAHLAERADLLIWLDLPRTRVMRQVVRRTLRRRLRRERLWNGNVEPPLWTIFTDREHIVRWAWNTHAKTAARVSAVLDARPELMVVRLRDRAETAHWLGGPLRVAAGTVPHDSGA</sequence>
<evidence type="ECO:0000313" key="1">
    <source>
        <dbReference type="EMBL" id="OIJ63923.1"/>
    </source>
</evidence>
<dbReference type="InterPro" id="IPR027417">
    <property type="entry name" value="P-loop_NTPase"/>
</dbReference>
<evidence type="ECO:0000313" key="2">
    <source>
        <dbReference type="Proteomes" id="UP000034196"/>
    </source>
</evidence>
<keyword evidence="2" id="KW-1185">Reference proteome</keyword>
<dbReference type="Gene3D" id="3.40.50.300">
    <property type="entry name" value="P-loop containing nucleotide triphosphate hydrolases"/>
    <property type="match status" value="1"/>
</dbReference>